<evidence type="ECO:0000259" key="5">
    <source>
        <dbReference type="PROSITE" id="PS50931"/>
    </source>
</evidence>
<name>A0ABW0L4U0_9BURK</name>
<dbReference type="Gene3D" id="3.40.190.290">
    <property type="match status" value="1"/>
</dbReference>
<sequence>MGKFREISTFVEVVARGSLSAAARAEGIAPAMIGRRLDALESRLGVKLLQRTTRRLALTDEGAAFLEDCQRILAEMEEAESAVAERSAHAKGHLLVSAPAGFGRQHVAPLLPSFLAEHREVTVNLNLNDRIVDVVGEGVDVAIRIASLSDSNLVGVKLADNVRVVVASPAYLKRHGRPRQLADLARHNCLAISSEGSQRGWTFLDAGKTVTLKVPGNMVCNDGEVLHDWALDGKGLAWRSMWEVGAQIAAGRLVTVLDEYAAPGNDIHAVFAQRRHLPLRIRAFVDFLRRAYAERLGGGGAPVRNAKAEADADADAKAEVDYIGDRKLKAG</sequence>
<gene>
    <name evidence="6" type="ORF">ACFPN5_12970</name>
</gene>
<dbReference type="PANTHER" id="PTHR30537">
    <property type="entry name" value="HTH-TYPE TRANSCRIPTIONAL REGULATOR"/>
    <property type="match status" value="1"/>
</dbReference>
<dbReference type="CDD" id="cd08422">
    <property type="entry name" value="PBP2_CrgA_like"/>
    <property type="match status" value="1"/>
</dbReference>
<dbReference type="RefSeq" id="WP_379783834.1">
    <property type="nucleotide sequence ID" value="NZ_JBHSMU010000013.1"/>
</dbReference>
<dbReference type="InterPro" id="IPR000847">
    <property type="entry name" value="LysR_HTH_N"/>
</dbReference>
<dbReference type="InterPro" id="IPR036390">
    <property type="entry name" value="WH_DNA-bd_sf"/>
</dbReference>
<dbReference type="InterPro" id="IPR005119">
    <property type="entry name" value="LysR_subst-bd"/>
</dbReference>
<dbReference type="PROSITE" id="PS50931">
    <property type="entry name" value="HTH_LYSR"/>
    <property type="match status" value="1"/>
</dbReference>
<accession>A0ABW0L4U0</accession>
<comment type="caution">
    <text evidence="6">The sequence shown here is derived from an EMBL/GenBank/DDBJ whole genome shotgun (WGS) entry which is preliminary data.</text>
</comment>
<dbReference type="PANTHER" id="PTHR30537:SF5">
    <property type="entry name" value="HTH-TYPE TRANSCRIPTIONAL ACTIVATOR TTDR-RELATED"/>
    <property type="match status" value="1"/>
</dbReference>
<dbReference type="EMBL" id="JBHSMU010000013">
    <property type="protein sequence ID" value="MFC5460719.1"/>
    <property type="molecule type" value="Genomic_DNA"/>
</dbReference>
<dbReference type="InterPro" id="IPR036388">
    <property type="entry name" value="WH-like_DNA-bd_sf"/>
</dbReference>
<protein>
    <submittedName>
        <fullName evidence="6">LysR family transcriptional regulator</fullName>
    </submittedName>
</protein>
<dbReference type="Proteomes" id="UP001596050">
    <property type="component" value="Unassembled WGS sequence"/>
</dbReference>
<dbReference type="Pfam" id="PF00126">
    <property type="entry name" value="HTH_1"/>
    <property type="match status" value="1"/>
</dbReference>
<proteinExistence type="inferred from homology"/>
<evidence type="ECO:0000256" key="3">
    <source>
        <dbReference type="ARBA" id="ARBA00023125"/>
    </source>
</evidence>
<keyword evidence="4" id="KW-0804">Transcription</keyword>
<feature type="domain" description="HTH lysR-type" evidence="5">
    <location>
        <begin position="1"/>
        <end position="59"/>
    </location>
</feature>
<keyword evidence="3" id="KW-0238">DNA-binding</keyword>
<dbReference type="InterPro" id="IPR058163">
    <property type="entry name" value="LysR-type_TF_proteobact-type"/>
</dbReference>
<dbReference type="Gene3D" id="1.10.10.10">
    <property type="entry name" value="Winged helix-like DNA-binding domain superfamily/Winged helix DNA-binding domain"/>
    <property type="match status" value="1"/>
</dbReference>
<evidence type="ECO:0000256" key="4">
    <source>
        <dbReference type="ARBA" id="ARBA00023163"/>
    </source>
</evidence>
<evidence type="ECO:0000313" key="7">
    <source>
        <dbReference type="Proteomes" id="UP001596050"/>
    </source>
</evidence>
<dbReference type="Pfam" id="PF03466">
    <property type="entry name" value="LysR_substrate"/>
    <property type="match status" value="1"/>
</dbReference>
<dbReference type="SUPFAM" id="SSF46785">
    <property type="entry name" value="Winged helix' DNA-binding domain"/>
    <property type="match status" value="1"/>
</dbReference>
<comment type="similarity">
    <text evidence="1">Belongs to the LysR transcriptional regulatory family.</text>
</comment>
<organism evidence="6 7">
    <name type="scientific">Massilia niabensis</name>
    <dbReference type="NCBI Taxonomy" id="544910"/>
    <lineage>
        <taxon>Bacteria</taxon>
        <taxon>Pseudomonadati</taxon>
        <taxon>Pseudomonadota</taxon>
        <taxon>Betaproteobacteria</taxon>
        <taxon>Burkholderiales</taxon>
        <taxon>Oxalobacteraceae</taxon>
        <taxon>Telluria group</taxon>
        <taxon>Massilia</taxon>
    </lineage>
</organism>
<evidence type="ECO:0000256" key="1">
    <source>
        <dbReference type="ARBA" id="ARBA00009437"/>
    </source>
</evidence>
<dbReference type="SUPFAM" id="SSF53850">
    <property type="entry name" value="Periplasmic binding protein-like II"/>
    <property type="match status" value="1"/>
</dbReference>
<keyword evidence="7" id="KW-1185">Reference proteome</keyword>
<evidence type="ECO:0000313" key="6">
    <source>
        <dbReference type="EMBL" id="MFC5460719.1"/>
    </source>
</evidence>
<keyword evidence="2" id="KW-0805">Transcription regulation</keyword>
<evidence type="ECO:0000256" key="2">
    <source>
        <dbReference type="ARBA" id="ARBA00023015"/>
    </source>
</evidence>
<reference evidence="7" key="1">
    <citation type="journal article" date="2019" name="Int. J. Syst. Evol. Microbiol.">
        <title>The Global Catalogue of Microorganisms (GCM) 10K type strain sequencing project: providing services to taxonomists for standard genome sequencing and annotation.</title>
        <authorList>
            <consortium name="The Broad Institute Genomics Platform"/>
            <consortium name="The Broad Institute Genome Sequencing Center for Infectious Disease"/>
            <person name="Wu L."/>
            <person name="Ma J."/>
        </authorList>
    </citation>
    <scope>NUCLEOTIDE SEQUENCE [LARGE SCALE GENOMIC DNA]</scope>
    <source>
        <strain evidence="7">KACC 12649</strain>
    </source>
</reference>